<dbReference type="Gene3D" id="2.120.10.30">
    <property type="entry name" value="TolB, C-terminal domain"/>
    <property type="match status" value="1"/>
</dbReference>
<dbReference type="SUPFAM" id="SSF63829">
    <property type="entry name" value="Calcium-dependent phosphotriesterase"/>
    <property type="match status" value="1"/>
</dbReference>
<gene>
    <name evidence="3" type="ORF">C7402_13913</name>
</gene>
<dbReference type="PRINTS" id="PR01790">
    <property type="entry name" value="SMP30FAMILY"/>
</dbReference>
<feature type="domain" description="SMP-30/Gluconolactonase/LRE-like region" evidence="2">
    <location>
        <begin position="17"/>
        <end position="255"/>
    </location>
</feature>
<organism evidence="3 4">
    <name type="scientific">Paraburkholderia unamae</name>
    <dbReference type="NCBI Taxonomy" id="219649"/>
    <lineage>
        <taxon>Bacteria</taxon>
        <taxon>Pseudomonadati</taxon>
        <taxon>Pseudomonadota</taxon>
        <taxon>Betaproteobacteria</taxon>
        <taxon>Burkholderiales</taxon>
        <taxon>Burkholderiaceae</taxon>
        <taxon>Paraburkholderia</taxon>
    </lineage>
</organism>
<dbReference type="PANTHER" id="PTHR10907:SF47">
    <property type="entry name" value="REGUCALCIN"/>
    <property type="match status" value="1"/>
</dbReference>
<accession>A0ABX5K7A5</accession>
<dbReference type="Pfam" id="PF08450">
    <property type="entry name" value="SGL"/>
    <property type="match status" value="1"/>
</dbReference>
<comment type="caution">
    <text evidence="3">The sequence shown here is derived from an EMBL/GenBank/DDBJ whole genome shotgun (WGS) entry which is preliminary data.</text>
</comment>
<dbReference type="PANTHER" id="PTHR10907">
    <property type="entry name" value="REGUCALCIN"/>
    <property type="match status" value="1"/>
</dbReference>
<dbReference type="InterPro" id="IPR011042">
    <property type="entry name" value="6-blade_b-propeller_TolB-like"/>
</dbReference>
<comment type="similarity">
    <text evidence="1">Belongs to the SMP-30/CGR1 family.</text>
</comment>
<dbReference type="Proteomes" id="UP000245712">
    <property type="component" value="Unassembled WGS sequence"/>
</dbReference>
<dbReference type="InterPro" id="IPR005511">
    <property type="entry name" value="SMP-30"/>
</dbReference>
<reference evidence="3 4" key="1">
    <citation type="submission" date="2018-05" db="EMBL/GenBank/DDBJ databases">
        <title>Genomic Encyclopedia of Type Strains, Phase IV (KMG-V): Genome sequencing to study the core and pangenomes of soil and plant-associated prokaryotes.</title>
        <authorList>
            <person name="Whitman W."/>
        </authorList>
    </citation>
    <scope>NUCLEOTIDE SEQUENCE [LARGE SCALE GENOMIC DNA]</scope>
    <source>
        <strain evidence="3 4">SCZa-39</strain>
    </source>
</reference>
<name>A0ABX5K7A5_9BURK</name>
<evidence type="ECO:0000313" key="3">
    <source>
        <dbReference type="EMBL" id="PVX62706.1"/>
    </source>
</evidence>
<sequence length="303" mass="32964">MPGTGYAEPLGELRCDLGESPIWDERRSCLWGIDVTAPAIWRMTLDGRHHSIPIERPIGALALSPKALVCVQRNQIRSYDPEENAFADLWRDDVFLGDQRFNDAGVDPAGALWVGGMDRRVQAPLGSLFRFEGGVPAAFDAGFVLGNGLAWSPDARTQYFVDTYRSTVWRYPWAREEGLVGPRTLHARTEGPGHPDGCAIDEAGCLWVAMAGGGRIDRIDPSGRVAESIRLPVSKPTSCAFGDADRRTLFITTARMGLGEATLHDEPGAGAVFAVRVTTPGLAQPFVTQSFTLSFTQSSQECK</sequence>
<keyword evidence="4" id="KW-1185">Reference proteome</keyword>
<evidence type="ECO:0000313" key="4">
    <source>
        <dbReference type="Proteomes" id="UP000245712"/>
    </source>
</evidence>
<evidence type="ECO:0000256" key="1">
    <source>
        <dbReference type="ARBA" id="ARBA00008853"/>
    </source>
</evidence>
<protein>
    <submittedName>
        <fullName evidence="3">Sugar lactone lactonase YvrE</fullName>
    </submittedName>
</protein>
<proteinExistence type="inferred from homology"/>
<evidence type="ECO:0000259" key="2">
    <source>
        <dbReference type="Pfam" id="PF08450"/>
    </source>
</evidence>
<dbReference type="InterPro" id="IPR013658">
    <property type="entry name" value="SGL"/>
</dbReference>
<dbReference type="RefSeq" id="WP_116614847.1">
    <property type="nucleotide sequence ID" value="NZ_CAJZAT010000232.1"/>
</dbReference>
<dbReference type="EMBL" id="QEOB01000039">
    <property type="protein sequence ID" value="PVX62706.1"/>
    <property type="molecule type" value="Genomic_DNA"/>
</dbReference>